<evidence type="ECO:0000313" key="3">
    <source>
        <dbReference type="Proteomes" id="UP000299102"/>
    </source>
</evidence>
<organism evidence="2 3">
    <name type="scientific">Eumeta variegata</name>
    <name type="common">Bagworm moth</name>
    <name type="synonym">Eumeta japonica</name>
    <dbReference type="NCBI Taxonomy" id="151549"/>
    <lineage>
        <taxon>Eukaryota</taxon>
        <taxon>Metazoa</taxon>
        <taxon>Ecdysozoa</taxon>
        <taxon>Arthropoda</taxon>
        <taxon>Hexapoda</taxon>
        <taxon>Insecta</taxon>
        <taxon>Pterygota</taxon>
        <taxon>Neoptera</taxon>
        <taxon>Endopterygota</taxon>
        <taxon>Lepidoptera</taxon>
        <taxon>Glossata</taxon>
        <taxon>Ditrysia</taxon>
        <taxon>Tineoidea</taxon>
        <taxon>Psychidae</taxon>
        <taxon>Oiketicinae</taxon>
        <taxon>Eumeta</taxon>
    </lineage>
</organism>
<dbReference type="AlphaFoldDB" id="A0A4C1X9T0"/>
<evidence type="ECO:0000313" key="2">
    <source>
        <dbReference type="EMBL" id="GBP59015.1"/>
    </source>
</evidence>
<dbReference type="EMBL" id="BGZK01000750">
    <property type="protein sequence ID" value="GBP59015.1"/>
    <property type="molecule type" value="Genomic_DNA"/>
</dbReference>
<feature type="compositionally biased region" description="Basic and acidic residues" evidence="1">
    <location>
        <begin position="290"/>
        <end position="305"/>
    </location>
</feature>
<name>A0A4C1X9T0_EUMVA</name>
<accession>A0A4C1X9T0</accession>
<proteinExistence type="predicted"/>
<reference evidence="2 3" key="1">
    <citation type="journal article" date="2019" name="Commun. Biol.">
        <title>The bagworm genome reveals a unique fibroin gene that provides high tensile strength.</title>
        <authorList>
            <person name="Kono N."/>
            <person name="Nakamura H."/>
            <person name="Ohtoshi R."/>
            <person name="Tomita M."/>
            <person name="Numata K."/>
            <person name="Arakawa K."/>
        </authorList>
    </citation>
    <scope>NUCLEOTIDE SEQUENCE [LARGE SCALE GENOMIC DNA]</scope>
</reference>
<dbReference type="OrthoDB" id="8195485at2759"/>
<feature type="compositionally biased region" description="Acidic residues" evidence="1">
    <location>
        <begin position="306"/>
        <end position="326"/>
    </location>
</feature>
<keyword evidence="3" id="KW-1185">Reference proteome</keyword>
<evidence type="ECO:0000256" key="1">
    <source>
        <dbReference type="SAM" id="MobiDB-lite"/>
    </source>
</evidence>
<comment type="caution">
    <text evidence="2">The sequence shown here is derived from an EMBL/GenBank/DDBJ whole genome shotgun (WGS) entry which is preliminary data.</text>
</comment>
<sequence length="354" mass="40398">MRSPLNIDVQSFSQFVFDNADFNTQTLDGHNTFHAIGAKVVGSFGAIELKTFTKKNDTGLKTIKIQNLGSIRAVSEVIILSVSDLLWLYGKWVDLPNIPGWNGFMEQATAELPYENIIAKESEKELENFLAYELAPFPLYLFNDAVVVIPHQHFIKEKLNLLKYSEKNPDLNEVIEVFKNPNADPEVIAKAGERFLIELYSYSDVKERKSTSINNYRYACFTASAHKINFSIASLPPTEAAAQHSFRTYHQVQQWYGNEQNVEQWGWKKDKNGLIPVTTFEPSAPENSSEEEKTDTNLEQINHEIENDEDRDETDDPIADDAEETFVFDIIISTEDDENTTSGPSTRMKRRRLN</sequence>
<dbReference type="Proteomes" id="UP000299102">
    <property type="component" value="Unassembled WGS sequence"/>
</dbReference>
<gene>
    <name evidence="2" type="ORF">EVAR_15016_1</name>
</gene>
<protein>
    <submittedName>
        <fullName evidence="2">Uncharacterized protein</fullName>
    </submittedName>
</protein>
<feature type="region of interest" description="Disordered" evidence="1">
    <location>
        <begin position="278"/>
        <end position="354"/>
    </location>
</feature>